<keyword evidence="1" id="KW-0732">Signal</keyword>
<dbReference type="OrthoDB" id="9255485at2"/>
<dbReference type="RefSeq" id="WP_078684157.1">
    <property type="nucleotide sequence ID" value="NZ_FUYA01000002.1"/>
</dbReference>
<dbReference type="STRING" id="1121442.SAMN02745702_00853"/>
<keyword evidence="3" id="KW-1185">Reference proteome</keyword>
<dbReference type="Gene3D" id="3.30.1660.40">
    <property type="entry name" value="FlgT, N-terminal domain"/>
    <property type="match status" value="1"/>
</dbReference>
<protein>
    <recommendedName>
        <fullName evidence="4">LPP20 lipoprotein</fullName>
    </recommendedName>
</protein>
<reference evidence="2 3" key="1">
    <citation type="submission" date="2017-02" db="EMBL/GenBank/DDBJ databases">
        <authorList>
            <person name="Peterson S.W."/>
        </authorList>
    </citation>
    <scope>NUCLEOTIDE SEQUENCE [LARGE SCALE GENOMIC DNA]</scope>
    <source>
        <strain evidence="2 3">DSM 18034</strain>
    </source>
</reference>
<organism evidence="2 3">
    <name type="scientific">Desulfobaculum bizertense DSM 18034</name>
    <dbReference type="NCBI Taxonomy" id="1121442"/>
    <lineage>
        <taxon>Bacteria</taxon>
        <taxon>Pseudomonadati</taxon>
        <taxon>Thermodesulfobacteriota</taxon>
        <taxon>Desulfovibrionia</taxon>
        <taxon>Desulfovibrionales</taxon>
        <taxon>Desulfovibrionaceae</taxon>
        <taxon>Desulfobaculum</taxon>
    </lineage>
</organism>
<evidence type="ECO:0000313" key="3">
    <source>
        <dbReference type="Proteomes" id="UP000189733"/>
    </source>
</evidence>
<dbReference type="InterPro" id="IPR038180">
    <property type="entry name" value="FlgT_N_sf"/>
</dbReference>
<dbReference type="EMBL" id="FUYA01000002">
    <property type="protein sequence ID" value="SKA67580.1"/>
    <property type="molecule type" value="Genomic_DNA"/>
</dbReference>
<evidence type="ECO:0000313" key="2">
    <source>
        <dbReference type="EMBL" id="SKA67580.1"/>
    </source>
</evidence>
<accession>A0A1T4VRJ2</accession>
<sequence>MRFIFSMLICLLSITPSFAADFLQQKAQGMYQRGADIQVVKSSQTGVGVIALGHAFNGDSHKALELARMDALKHLGAYLRGERVTSTDQATFVSNGDECAEAFFSQMTTHVDAFLKSAEQVASGRSQKETWVAVAVTQRGNAVHGELDKISSSNEVKAKGFGSLQSGQVKARQIALGQALRNAVEQYLGVSTVSRSTAEDGGNLRSGVSAVSRGHVEKYSVIKEYVANGQYVVEIAARVSEKENGTSLSAVKESLGRPSFFIYTKDQRLREMLMEVLSDNELPVTAQESSARYVLLAKVKKQKYTLPADEKMKGMKTTITIAACDSKNASDALFTVKNDPERSIEVSADDELLERNSYKYALEDVQKKFVGQINKTLNQQFNNGAKVIVRLIRFDRMRDVDELRSCMEDMPLMKSVSVRPVRNRIAEYVLIYAGDPTSLQLEILKKSRNYRLRGLRAKNTRDGALAFTF</sequence>
<evidence type="ECO:0000256" key="1">
    <source>
        <dbReference type="SAM" id="SignalP"/>
    </source>
</evidence>
<dbReference type="AlphaFoldDB" id="A0A1T4VRJ2"/>
<feature type="signal peptide" evidence="1">
    <location>
        <begin position="1"/>
        <end position="19"/>
    </location>
</feature>
<name>A0A1T4VRJ2_9BACT</name>
<gene>
    <name evidence="2" type="ORF">SAMN02745702_00853</name>
</gene>
<feature type="chain" id="PRO_5012843411" description="LPP20 lipoprotein" evidence="1">
    <location>
        <begin position="20"/>
        <end position="469"/>
    </location>
</feature>
<evidence type="ECO:0008006" key="4">
    <source>
        <dbReference type="Google" id="ProtNLM"/>
    </source>
</evidence>
<dbReference type="Proteomes" id="UP000189733">
    <property type="component" value="Unassembled WGS sequence"/>
</dbReference>
<proteinExistence type="predicted"/>